<dbReference type="GO" id="GO:0090730">
    <property type="term" value="C:Las1 complex"/>
    <property type="evidence" value="ECO:0007669"/>
    <property type="project" value="InterPro"/>
</dbReference>
<dbReference type="GO" id="GO:0030687">
    <property type="term" value="C:preribosome, large subunit precursor"/>
    <property type="evidence" value="ECO:0007669"/>
    <property type="project" value="TreeGrafter"/>
</dbReference>
<dbReference type="InterPro" id="IPR007174">
    <property type="entry name" value="Las1"/>
</dbReference>
<dbReference type="Proteomes" id="UP000307440">
    <property type="component" value="Unassembled WGS sequence"/>
</dbReference>
<dbReference type="GO" id="GO:0000460">
    <property type="term" value="P:maturation of 5.8S rRNA"/>
    <property type="evidence" value="ECO:0007669"/>
    <property type="project" value="TreeGrafter"/>
</dbReference>
<dbReference type="GO" id="GO:0000470">
    <property type="term" value="P:maturation of LSU-rRNA"/>
    <property type="evidence" value="ECO:0007669"/>
    <property type="project" value="TreeGrafter"/>
</dbReference>
<dbReference type="OrthoDB" id="10263222at2759"/>
<dbReference type="PANTHER" id="PTHR15002">
    <property type="entry name" value="RIBOSOMAL BIOGENESIS PROTEIN LAS1L"/>
    <property type="match status" value="1"/>
</dbReference>
<gene>
    <name evidence="1" type="ORF">FA15DRAFT_608182</name>
</gene>
<sequence>MRLPRRVPWASLNELEQICSWIYVDENDFDSKTLAINRLSAWKAITPLPHALESVLAILVAIVQDHVQSSSSSSTLALRQTYATAIIRLVNGLVDPLQVGAFARSIAAIANQLGLPSWLVELRHAATHEELPSLPLLREAARQSLSWLLHNYFLPTINPPSSMPSLLTPLRPLKPIFKKYKDCMKTVVRDASLAAHYKSDIAALMKDIERWISEVEVAANISMDVVGWESHQDSESVTTDREIKEKWALERLCDDLLEKGGLVPLSKKKRATSKGNSFPPSASVAIWGPLLHYIQNLHPDFSLTLCNRICAYLLDAAAPDVAEDQISLPSGNDSSYETCLAQWTVWLVDATSSTSSLDYDLQQEVVATLMKGLGGMISSGQPVTSACSALVLLENICQGHRELQAALALLMRPPSQQIEQVWSDSDIEMMQERLGRLQQAPATRIGIEGSNLKDASIPAKSTNGWRKLDATHWRPCPIGVYVSSY</sequence>
<organism evidence="1 2">
    <name type="scientific">Coprinopsis marcescibilis</name>
    <name type="common">Agaric fungus</name>
    <name type="synonym">Psathyrella marcescibilis</name>
    <dbReference type="NCBI Taxonomy" id="230819"/>
    <lineage>
        <taxon>Eukaryota</taxon>
        <taxon>Fungi</taxon>
        <taxon>Dikarya</taxon>
        <taxon>Basidiomycota</taxon>
        <taxon>Agaricomycotina</taxon>
        <taxon>Agaricomycetes</taxon>
        <taxon>Agaricomycetidae</taxon>
        <taxon>Agaricales</taxon>
        <taxon>Agaricineae</taxon>
        <taxon>Psathyrellaceae</taxon>
        <taxon>Coprinopsis</taxon>
    </lineage>
</organism>
<dbReference type="STRING" id="230819.A0A5C3LDK4"/>
<accession>A0A5C3LDK4</accession>
<dbReference type="AlphaFoldDB" id="A0A5C3LDK4"/>
<name>A0A5C3LDK4_COPMA</name>
<protein>
    <submittedName>
        <fullName evidence="1">Las1-domain-containing protein</fullName>
    </submittedName>
</protein>
<dbReference type="EMBL" id="ML210146">
    <property type="protein sequence ID" value="TFK30732.1"/>
    <property type="molecule type" value="Genomic_DNA"/>
</dbReference>
<reference evidence="1 2" key="1">
    <citation type="journal article" date="2019" name="Nat. Ecol. Evol.">
        <title>Megaphylogeny resolves global patterns of mushroom evolution.</title>
        <authorList>
            <person name="Varga T."/>
            <person name="Krizsan K."/>
            <person name="Foldi C."/>
            <person name="Dima B."/>
            <person name="Sanchez-Garcia M."/>
            <person name="Sanchez-Ramirez S."/>
            <person name="Szollosi G.J."/>
            <person name="Szarkandi J.G."/>
            <person name="Papp V."/>
            <person name="Albert L."/>
            <person name="Andreopoulos W."/>
            <person name="Angelini C."/>
            <person name="Antonin V."/>
            <person name="Barry K.W."/>
            <person name="Bougher N.L."/>
            <person name="Buchanan P."/>
            <person name="Buyck B."/>
            <person name="Bense V."/>
            <person name="Catcheside P."/>
            <person name="Chovatia M."/>
            <person name="Cooper J."/>
            <person name="Damon W."/>
            <person name="Desjardin D."/>
            <person name="Finy P."/>
            <person name="Geml J."/>
            <person name="Haridas S."/>
            <person name="Hughes K."/>
            <person name="Justo A."/>
            <person name="Karasinski D."/>
            <person name="Kautmanova I."/>
            <person name="Kiss B."/>
            <person name="Kocsube S."/>
            <person name="Kotiranta H."/>
            <person name="LaButti K.M."/>
            <person name="Lechner B.E."/>
            <person name="Liimatainen K."/>
            <person name="Lipzen A."/>
            <person name="Lukacs Z."/>
            <person name="Mihaltcheva S."/>
            <person name="Morgado L.N."/>
            <person name="Niskanen T."/>
            <person name="Noordeloos M.E."/>
            <person name="Ohm R.A."/>
            <person name="Ortiz-Santana B."/>
            <person name="Ovrebo C."/>
            <person name="Racz N."/>
            <person name="Riley R."/>
            <person name="Savchenko A."/>
            <person name="Shiryaev A."/>
            <person name="Soop K."/>
            <person name="Spirin V."/>
            <person name="Szebenyi C."/>
            <person name="Tomsovsky M."/>
            <person name="Tulloss R.E."/>
            <person name="Uehling J."/>
            <person name="Grigoriev I.V."/>
            <person name="Vagvolgyi C."/>
            <person name="Papp T."/>
            <person name="Martin F.M."/>
            <person name="Miettinen O."/>
            <person name="Hibbett D.S."/>
            <person name="Nagy L.G."/>
        </authorList>
    </citation>
    <scope>NUCLEOTIDE SEQUENCE [LARGE SCALE GENOMIC DNA]</scope>
    <source>
        <strain evidence="1 2">CBS 121175</strain>
    </source>
</reference>
<keyword evidence="2" id="KW-1185">Reference proteome</keyword>
<evidence type="ECO:0000313" key="2">
    <source>
        <dbReference type="Proteomes" id="UP000307440"/>
    </source>
</evidence>
<dbReference type="GO" id="GO:0004519">
    <property type="term" value="F:endonuclease activity"/>
    <property type="evidence" value="ECO:0007669"/>
    <property type="project" value="InterPro"/>
</dbReference>
<proteinExistence type="predicted"/>
<evidence type="ECO:0000313" key="1">
    <source>
        <dbReference type="EMBL" id="TFK30732.1"/>
    </source>
</evidence>
<dbReference type="PANTHER" id="PTHR15002:SF0">
    <property type="entry name" value="RIBOSOMAL BIOGENESIS PROTEIN LAS1L"/>
    <property type="match status" value="1"/>
</dbReference>
<dbReference type="Pfam" id="PF04031">
    <property type="entry name" value="Las1"/>
    <property type="match status" value="1"/>
</dbReference>